<dbReference type="AlphaFoldDB" id="A0A8B7Y3C2"/>
<dbReference type="InterPro" id="IPR032727">
    <property type="entry name" value="CLAMP"/>
</dbReference>
<dbReference type="Pfam" id="PF14769">
    <property type="entry name" value="CLAMP"/>
    <property type="match status" value="1"/>
</dbReference>
<dbReference type="OrthoDB" id="425082at2759"/>
<dbReference type="OMA" id="QTYIKTQ"/>
<feature type="compositionally biased region" description="Acidic residues" evidence="1">
    <location>
        <begin position="189"/>
        <end position="198"/>
    </location>
</feature>
<reference evidence="3" key="1">
    <citation type="submission" date="2025-08" db="UniProtKB">
        <authorList>
            <consortium name="RefSeq"/>
        </authorList>
    </citation>
    <scope>IDENTIFICATION</scope>
</reference>
<name>A0A8B7Y3C2_ACAPL</name>
<dbReference type="PANTHER" id="PTHR28457:SF1">
    <property type="entry name" value="CILIA- AND FLAGELLA-ASSOCIATED PROTEIN 119"/>
    <property type="match status" value="1"/>
</dbReference>
<keyword evidence="2" id="KW-1185">Reference proteome</keyword>
<dbReference type="CTD" id="101750428"/>
<sequence length="283" mass="32180">MEKESTMPGVVPKIPQPREHKAQVAIWADLDAFQAEAIINAGSLEEVRSLLADQFKLSDDESNSSSAVLLDLYYYTIQFALDHGFNKEQLSAFFSIVKKTHEVCSETPFGNLEQTYNYFKELVLCHAVKRPPWSINLFSPDQVHQITDYVLNTYFRHYKLYKYVFTPMVRLDLSISYAGMPETPVPSEAGDENVDQQMEEQKDEQPATQDEQPMEEPPQEETPAQKELRKLITSQLNEEISRLRLSLDEQIQLNDEVLQKKLASVDGVGGTKSGRGSSKGKKK</sequence>
<dbReference type="Proteomes" id="UP000694845">
    <property type="component" value="Unplaced"/>
</dbReference>
<dbReference type="KEGG" id="aplc:110976971"/>
<proteinExistence type="predicted"/>
<accession>A0A8B7Y3C2</accession>
<protein>
    <submittedName>
        <fullName evidence="3">Coiled-coil domain-containing protein 189-like</fullName>
    </submittedName>
</protein>
<organism evidence="2 3">
    <name type="scientific">Acanthaster planci</name>
    <name type="common">Crown-of-thorns starfish</name>
    <dbReference type="NCBI Taxonomy" id="133434"/>
    <lineage>
        <taxon>Eukaryota</taxon>
        <taxon>Metazoa</taxon>
        <taxon>Echinodermata</taxon>
        <taxon>Eleutherozoa</taxon>
        <taxon>Asterozoa</taxon>
        <taxon>Asteroidea</taxon>
        <taxon>Valvatacea</taxon>
        <taxon>Valvatida</taxon>
        <taxon>Acanthasteridae</taxon>
        <taxon>Acanthaster</taxon>
    </lineage>
</organism>
<gene>
    <name evidence="3" type="primary">LOC110976971</name>
</gene>
<evidence type="ECO:0000313" key="2">
    <source>
        <dbReference type="Proteomes" id="UP000694845"/>
    </source>
</evidence>
<evidence type="ECO:0000313" key="3">
    <source>
        <dbReference type="RefSeq" id="XP_022086401.1"/>
    </source>
</evidence>
<feature type="region of interest" description="Disordered" evidence="1">
    <location>
        <begin position="182"/>
        <end position="232"/>
    </location>
</feature>
<feature type="region of interest" description="Disordered" evidence="1">
    <location>
        <begin position="261"/>
        <end position="283"/>
    </location>
</feature>
<dbReference type="GeneID" id="110976971"/>
<dbReference type="PANTHER" id="PTHR28457">
    <property type="entry name" value="COILED-COIL DOMAIN-CONTAINING PROTEIN 189"/>
    <property type="match status" value="1"/>
</dbReference>
<dbReference type="RefSeq" id="XP_022086401.1">
    <property type="nucleotide sequence ID" value="XM_022230709.1"/>
</dbReference>
<evidence type="ECO:0000256" key="1">
    <source>
        <dbReference type="SAM" id="MobiDB-lite"/>
    </source>
</evidence>